<evidence type="ECO:0000256" key="2">
    <source>
        <dbReference type="SAM" id="SignalP"/>
    </source>
</evidence>
<accession>A0A1K1RLK3</accession>
<dbReference type="RefSeq" id="WP_072477314.1">
    <property type="nucleotide sequence ID" value="NZ_FPJG01000006.1"/>
</dbReference>
<dbReference type="AlphaFoldDB" id="A0A1K1RLK3"/>
<sequence>MNGIRSKITVALGAFAVAGLLTAAPGDPGDTHWTVPAATGGTHWSAADPGDTHWTPAPGTAPA</sequence>
<evidence type="ECO:0000313" key="3">
    <source>
        <dbReference type="EMBL" id="SFW72961.1"/>
    </source>
</evidence>
<feature type="signal peptide" evidence="2">
    <location>
        <begin position="1"/>
        <end position="23"/>
    </location>
</feature>
<proteinExistence type="predicted"/>
<name>A0A1K1RLK3_9PSEU</name>
<protein>
    <submittedName>
        <fullName evidence="3">Uncharacterized protein</fullName>
    </submittedName>
</protein>
<feature type="region of interest" description="Disordered" evidence="1">
    <location>
        <begin position="23"/>
        <end position="63"/>
    </location>
</feature>
<dbReference type="EMBL" id="FPJG01000006">
    <property type="protein sequence ID" value="SFW72961.1"/>
    <property type="molecule type" value="Genomic_DNA"/>
</dbReference>
<keyword evidence="2" id="KW-0732">Signal</keyword>
<feature type="chain" id="PRO_5012521024" evidence="2">
    <location>
        <begin position="24"/>
        <end position="63"/>
    </location>
</feature>
<reference evidence="4" key="1">
    <citation type="submission" date="2016-11" db="EMBL/GenBank/DDBJ databases">
        <authorList>
            <person name="Varghese N."/>
            <person name="Submissions S."/>
        </authorList>
    </citation>
    <scope>NUCLEOTIDE SEQUENCE [LARGE SCALE GENOMIC DNA]</scope>
    <source>
        <strain evidence="4">DSM 44671</strain>
    </source>
</reference>
<organism evidence="3 4">
    <name type="scientific">Amycolatopsis australiensis</name>
    <dbReference type="NCBI Taxonomy" id="546364"/>
    <lineage>
        <taxon>Bacteria</taxon>
        <taxon>Bacillati</taxon>
        <taxon>Actinomycetota</taxon>
        <taxon>Actinomycetes</taxon>
        <taxon>Pseudonocardiales</taxon>
        <taxon>Pseudonocardiaceae</taxon>
        <taxon>Amycolatopsis</taxon>
    </lineage>
</organism>
<gene>
    <name evidence="3" type="ORF">SAMN04489730_3533</name>
</gene>
<dbReference type="STRING" id="546364.SAMN04489730_3533"/>
<evidence type="ECO:0000313" key="4">
    <source>
        <dbReference type="Proteomes" id="UP000182740"/>
    </source>
</evidence>
<dbReference type="Proteomes" id="UP000182740">
    <property type="component" value="Unassembled WGS sequence"/>
</dbReference>
<evidence type="ECO:0000256" key="1">
    <source>
        <dbReference type="SAM" id="MobiDB-lite"/>
    </source>
</evidence>
<keyword evidence="4" id="KW-1185">Reference proteome</keyword>